<accession>A0A699QUJ5</accession>
<organism evidence="1">
    <name type="scientific">Tanacetum cinerariifolium</name>
    <name type="common">Dalmatian daisy</name>
    <name type="synonym">Chrysanthemum cinerariifolium</name>
    <dbReference type="NCBI Taxonomy" id="118510"/>
    <lineage>
        <taxon>Eukaryota</taxon>
        <taxon>Viridiplantae</taxon>
        <taxon>Streptophyta</taxon>
        <taxon>Embryophyta</taxon>
        <taxon>Tracheophyta</taxon>
        <taxon>Spermatophyta</taxon>
        <taxon>Magnoliopsida</taxon>
        <taxon>eudicotyledons</taxon>
        <taxon>Gunneridae</taxon>
        <taxon>Pentapetalae</taxon>
        <taxon>asterids</taxon>
        <taxon>campanulids</taxon>
        <taxon>Asterales</taxon>
        <taxon>Asteraceae</taxon>
        <taxon>Asteroideae</taxon>
        <taxon>Anthemideae</taxon>
        <taxon>Anthemidinae</taxon>
        <taxon>Tanacetum</taxon>
    </lineage>
</organism>
<reference evidence="1" key="1">
    <citation type="journal article" date="2019" name="Sci. Rep.">
        <title>Draft genome of Tanacetum cinerariifolium, the natural source of mosquito coil.</title>
        <authorList>
            <person name="Yamashiro T."/>
            <person name="Shiraishi A."/>
            <person name="Satake H."/>
            <person name="Nakayama K."/>
        </authorList>
    </citation>
    <scope>NUCLEOTIDE SEQUENCE</scope>
</reference>
<proteinExistence type="predicted"/>
<comment type="caution">
    <text evidence="1">The sequence shown here is derived from an EMBL/GenBank/DDBJ whole genome shotgun (WGS) entry which is preliminary data.</text>
</comment>
<dbReference type="AlphaFoldDB" id="A0A699QUJ5"/>
<feature type="non-terminal residue" evidence="1">
    <location>
        <position position="1"/>
    </location>
</feature>
<dbReference type="EMBL" id="BKCJ011067860">
    <property type="protein sequence ID" value="GFC78889.1"/>
    <property type="molecule type" value="Genomic_DNA"/>
</dbReference>
<sequence length="111" mass="13172">GRAEDVGYVRALQDSEQRMMTSIEEVNLRVSYQAHVRRQESANFYTQLLDARTDRRDIRLDIYVVRGQRTAYETELQEVHQAYLGSEARNRALLARLETLETHISRMDWQR</sequence>
<gene>
    <name evidence="1" type="ORF">Tci_850859</name>
</gene>
<name>A0A699QUJ5_TANCI</name>
<protein>
    <submittedName>
        <fullName evidence="1">Uncharacterized protein</fullName>
    </submittedName>
</protein>
<evidence type="ECO:0000313" key="1">
    <source>
        <dbReference type="EMBL" id="GFC78889.1"/>
    </source>
</evidence>